<dbReference type="InterPro" id="IPR005282">
    <property type="entry name" value="LC_transporter"/>
</dbReference>
<dbReference type="EMBL" id="UYSU01047190">
    <property type="protein sequence ID" value="VDM05742.1"/>
    <property type="molecule type" value="Genomic_DNA"/>
</dbReference>
<evidence type="ECO:0000256" key="9">
    <source>
        <dbReference type="SAM" id="Phobius"/>
    </source>
</evidence>
<dbReference type="InterPro" id="IPR006603">
    <property type="entry name" value="PQ-loop_rpt"/>
</dbReference>
<keyword evidence="11" id="KW-1185">Reference proteome</keyword>
<dbReference type="Proteomes" id="UP000275846">
    <property type="component" value="Unassembled WGS sequence"/>
</dbReference>
<dbReference type="OrthoDB" id="75720at2759"/>
<evidence type="ECO:0000313" key="10">
    <source>
        <dbReference type="EMBL" id="VDM05742.1"/>
    </source>
</evidence>
<dbReference type="GO" id="GO:0005774">
    <property type="term" value="C:vacuolar membrane"/>
    <property type="evidence" value="ECO:0007669"/>
    <property type="project" value="TreeGrafter"/>
</dbReference>
<evidence type="ECO:0000313" key="11">
    <source>
        <dbReference type="Proteomes" id="UP000275846"/>
    </source>
</evidence>
<evidence type="ECO:0000256" key="1">
    <source>
        <dbReference type="ARBA" id="ARBA00004127"/>
    </source>
</evidence>
<keyword evidence="7 9" id="KW-0472">Membrane</keyword>
<reference evidence="10 11" key="2">
    <citation type="submission" date="2018-11" db="EMBL/GenBank/DDBJ databases">
        <authorList>
            <consortium name="Pathogen Informatics"/>
        </authorList>
    </citation>
    <scope>NUCLEOTIDE SEQUENCE [LARGE SCALE GENOMIC DNA]</scope>
    <source>
        <strain evidence="10 11">NST_G2</strain>
    </source>
</reference>
<dbReference type="WBParaSite" id="SSLN_0002008601-mRNA-1">
    <property type="protein sequence ID" value="SSLN_0002008601-mRNA-1"/>
    <property type="gene ID" value="SSLN_0002008601"/>
</dbReference>
<comment type="catalytic activity">
    <reaction evidence="8">
        <text>L-cystine(out) + H(+)(out) = L-cystine(in) + H(+)(in)</text>
        <dbReference type="Rhea" id="RHEA:66172"/>
        <dbReference type="ChEBI" id="CHEBI:15378"/>
        <dbReference type="ChEBI" id="CHEBI:35491"/>
    </reaction>
    <physiologicalReaction direction="left-to-right" evidence="8">
        <dbReference type="Rhea" id="RHEA:66173"/>
    </physiologicalReaction>
</comment>
<reference evidence="12" key="1">
    <citation type="submission" date="2016-06" db="UniProtKB">
        <authorList>
            <consortium name="WormBaseParasite"/>
        </authorList>
    </citation>
    <scope>IDENTIFICATION</scope>
</reference>
<dbReference type="Pfam" id="PF04193">
    <property type="entry name" value="PQ-loop"/>
    <property type="match status" value="1"/>
</dbReference>
<evidence type="ECO:0000256" key="4">
    <source>
        <dbReference type="ARBA" id="ARBA00022692"/>
    </source>
</evidence>
<dbReference type="GO" id="GO:0015184">
    <property type="term" value="F:L-cystine transmembrane transporter activity"/>
    <property type="evidence" value="ECO:0007669"/>
    <property type="project" value="TreeGrafter"/>
</dbReference>
<evidence type="ECO:0000256" key="2">
    <source>
        <dbReference type="ARBA" id="ARBA00006855"/>
    </source>
</evidence>
<feature type="transmembrane region" description="Helical" evidence="9">
    <location>
        <begin position="56"/>
        <end position="74"/>
    </location>
</feature>
<accession>A0A183TSA9</accession>
<evidence type="ECO:0000256" key="8">
    <source>
        <dbReference type="ARBA" id="ARBA00048473"/>
    </source>
</evidence>
<comment type="similarity">
    <text evidence="2">Belongs to the cystinosin family.</text>
</comment>
<evidence type="ECO:0000256" key="7">
    <source>
        <dbReference type="ARBA" id="ARBA00023136"/>
    </source>
</evidence>
<sequence length="118" mass="13521">MLRIDGDTSTCHSGTFGGGCGNRRKSTDDLVISAGLQRLELVHLHVSVVCYHELQVFQSVIGWGYFFAWTFSFYPQTYMNWHRKSVVGLSFDFLAFNLLGFICYSAFNIGLYWVPYIQ</sequence>
<keyword evidence="6 9" id="KW-1133">Transmembrane helix</keyword>
<dbReference type="STRING" id="70667.A0A183TSA9"/>
<organism evidence="12">
    <name type="scientific">Schistocephalus solidus</name>
    <name type="common">Tapeworm</name>
    <dbReference type="NCBI Taxonomy" id="70667"/>
    <lineage>
        <taxon>Eukaryota</taxon>
        <taxon>Metazoa</taxon>
        <taxon>Spiralia</taxon>
        <taxon>Lophotrochozoa</taxon>
        <taxon>Platyhelminthes</taxon>
        <taxon>Cestoda</taxon>
        <taxon>Eucestoda</taxon>
        <taxon>Diphyllobothriidea</taxon>
        <taxon>Diphyllobothriidae</taxon>
        <taxon>Schistocephalus</taxon>
    </lineage>
</organism>
<keyword evidence="4 9" id="KW-0812">Transmembrane</keyword>
<evidence type="ECO:0000256" key="3">
    <source>
        <dbReference type="ARBA" id="ARBA00022448"/>
    </source>
</evidence>
<dbReference type="PROSITE" id="PS51257">
    <property type="entry name" value="PROKAR_LIPOPROTEIN"/>
    <property type="match status" value="1"/>
</dbReference>
<evidence type="ECO:0000256" key="6">
    <source>
        <dbReference type="ARBA" id="ARBA00022989"/>
    </source>
</evidence>
<comment type="subcellular location">
    <subcellularLocation>
        <location evidence="1">Endomembrane system</location>
        <topology evidence="1">Multi-pass membrane protein</topology>
    </subcellularLocation>
</comment>
<dbReference type="PANTHER" id="PTHR13131">
    <property type="entry name" value="CYSTINOSIN"/>
    <property type="match status" value="1"/>
</dbReference>
<protein>
    <submittedName>
        <fullName evidence="12">Cystinosin</fullName>
    </submittedName>
</protein>
<dbReference type="Gene3D" id="1.20.1280.290">
    <property type="match status" value="1"/>
</dbReference>
<dbReference type="PANTHER" id="PTHR13131:SF5">
    <property type="entry name" value="CYSTINOSIN"/>
    <property type="match status" value="1"/>
</dbReference>
<dbReference type="GO" id="GO:0012505">
    <property type="term" value="C:endomembrane system"/>
    <property type="evidence" value="ECO:0007669"/>
    <property type="project" value="UniProtKB-SubCell"/>
</dbReference>
<keyword evidence="5" id="KW-0677">Repeat</keyword>
<proteinExistence type="inferred from homology"/>
<dbReference type="SMART" id="SM00679">
    <property type="entry name" value="CTNS"/>
    <property type="match status" value="1"/>
</dbReference>
<dbReference type="AlphaFoldDB" id="A0A183TSA9"/>
<keyword evidence="3" id="KW-0813">Transport</keyword>
<evidence type="ECO:0000313" key="12">
    <source>
        <dbReference type="WBParaSite" id="SSLN_0002008601-mRNA-1"/>
    </source>
</evidence>
<feature type="transmembrane region" description="Helical" evidence="9">
    <location>
        <begin position="86"/>
        <end position="114"/>
    </location>
</feature>
<gene>
    <name evidence="10" type="ORF">SSLN_LOCUS19356</name>
</gene>
<name>A0A183TSA9_SCHSO</name>
<evidence type="ECO:0000256" key="5">
    <source>
        <dbReference type="ARBA" id="ARBA00022737"/>
    </source>
</evidence>